<dbReference type="InterPro" id="IPR036648">
    <property type="entry name" value="CN_Hdrase_a/SCN_Hdrase_g_sf"/>
</dbReference>
<dbReference type="NCBIfam" id="TIGR03793">
    <property type="entry name" value="leader_NHLP"/>
    <property type="match status" value="1"/>
</dbReference>
<reference evidence="2" key="1">
    <citation type="submission" date="2022-04" db="EMBL/GenBank/DDBJ databases">
        <title>Evolutionary, genomic, and biogeographic characterization of Chryseobacterium nepalense represented by a plastic-degrading bacterium AC3.</title>
        <authorList>
            <person name="Yin Z."/>
            <person name="Liu X."/>
            <person name="Wang D."/>
            <person name="Xie Z."/>
        </authorList>
    </citation>
    <scope>NUCLEOTIDE SEQUENCE</scope>
    <source>
        <strain evidence="2">AC3</strain>
    </source>
</reference>
<dbReference type="SUPFAM" id="SSF56209">
    <property type="entry name" value="Nitrile hydratase alpha chain"/>
    <property type="match status" value="1"/>
</dbReference>
<dbReference type="Gene3D" id="3.90.330.10">
    <property type="entry name" value="Nitrile hydratase alpha /Thiocyanate hydrolase gamma"/>
    <property type="match status" value="1"/>
</dbReference>
<evidence type="ECO:0000313" key="2">
    <source>
        <dbReference type="EMBL" id="UPQ75678.1"/>
    </source>
</evidence>
<evidence type="ECO:0000256" key="1">
    <source>
        <dbReference type="SAM" id="Phobius"/>
    </source>
</evidence>
<keyword evidence="3" id="KW-1185">Reference proteome</keyword>
<name>A0ABY4K4G1_9FLAO</name>
<keyword evidence="1" id="KW-0472">Membrane</keyword>
<keyword evidence="1" id="KW-1133">Transmembrane helix</keyword>
<dbReference type="InterPro" id="IPR023991">
    <property type="entry name" value="Bacteriocin_IIb_lactobn/cerein"/>
</dbReference>
<keyword evidence="1" id="KW-0812">Transmembrane</keyword>
<dbReference type="NCBIfam" id="TIGR03949">
    <property type="entry name" value="bact_IIb_cerein"/>
    <property type="match status" value="1"/>
</dbReference>
<dbReference type="InterPro" id="IPR022513">
    <property type="entry name" value="TOMM_pelo"/>
</dbReference>
<dbReference type="EMBL" id="CP096203">
    <property type="protein sequence ID" value="UPQ75678.1"/>
    <property type="molecule type" value="Genomic_DNA"/>
</dbReference>
<organism evidence="2 3">
    <name type="scientific">Chryseobacterium nepalense</name>
    <dbReference type="NCBI Taxonomy" id="1854498"/>
    <lineage>
        <taxon>Bacteria</taxon>
        <taxon>Pseudomonadati</taxon>
        <taxon>Bacteroidota</taxon>
        <taxon>Flavobacteriia</taxon>
        <taxon>Flavobacteriales</taxon>
        <taxon>Weeksellaceae</taxon>
        <taxon>Chryseobacterium group</taxon>
        <taxon>Chryseobacterium</taxon>
    </lineage>
</organism>
<proteinExistence type="predicted"/>
<protein>
    <submittedName>
        <fullName evidence="2">Class IIb bacteriocin, lactobin A/cerein 7B family</fullName>
    </submittedName>
</protein>
<feature type="transmembrane region" description="Helical" evidence="1">
    <location>
        <begin position="93"/>
        <end position="113"/>
    </location>
</feature>
<accession>A0ABY4K4G1</accession>
<sequence>MKYTLQHQQQGVELMKSLVEKAWENAQFKDQLMKEPKQTLESFTGEKLSDETKIIVEDQSNPDVIYFNIPRQVSLDNLELTDEQLEIVAGGEVAVTAGIALAAVGLFAAGIAIGQNMK</sequence>
<gene>
    <name evidence="2" type="ORF">M0D58_16715</name>
</gene>
<dbReference type="Proteomes" id="UP000830552">
    <property type="component" value="Chromosome"/>
</dbReference>
<dbReference type="RefSeq" id="WP_248391828.1">
    <property type="nucleotide sequence ID" value="NZ_CP096203.1"/>
</dbReference>
<evidence type="ECO:0000313" key="3">
    <source>
        <dbReference type="Proteomes" id="UP000830552"/>
    </source>
</evidence>